<proteinExistence type="predicted"/>
<name>A0ACD3QEN6_LARCR</name>
<organism evidence="1 2">
    <name type="scientific">Larimichthys crocea</name>
    <name type="common">Large yellow croaker</name>
    <name type="synonym">Pseudosciaena crocea</name>
    <dbReference type="NCBI Taxonomy" id="215358"/>
    <lineage>
        <taxon>Eukaryota</taxon>
        <taxon>Metazoa</taxon>
        <taxon>Chordata</taxon>
        <taxon>Craniata</taxon>
        <taxon>Vertebrata</taxon>
        <taxon>Euteleostomi</taxon>
        <taxon>Actinopterygii</taxon>
        <taxon>Neopterygii</taxon>
        <taxon>Teleostei</taxon>
        <taxon>Neoteleostei</taxon>
        <taxon>Acanthomorphata</taxon>
        <taxon>Eupercaria</taxon>
        <taxon>Sciaenidae</taxon>
        <taxon>Larimichthys</taxon>
    </lineage>
</organism>
<reference evidence="1" key="1">
    <citation type="submission" date="2018-11" db="EMBL/GenBank/DDBJ databases">
        <title>The sequence and de novo assembly of Larimichthys crocea genome using PacBio and Hi-C technologies.</title>
        <authorList>
            <person name="Xu P."/>
            <person name="Chen B."/>
            <person name="Zhou Z."/>
            <person name="Ke Q."/>
            <person name="Wu Y."/>
            <person name="Bai H."/>
            <person name="Pu F."/>
        </authorList>
    </citation>
    <scope>NUCLEOTIDE SEQUENCE</scope>
    <source>
        <tissue evidence="1">Muscle</tissue>
    </source>
</reference>
<comment type="caution">
    <text evidence="1">The sequence shown here is derived from an EMBL/GenBank/DDBJ whole genome shotgun (WGS) entry which is preliminary data.</text>
</comment>
<evidence type="ECO:0000313" key="2">
    <source>
        <dbReference type="Proteomes" id="UP000793456"/>
    </source>
</evidence>
<protein>
    <submittedName>
        <fullName evidence="1">Uncharacterized protein</fullName>
    </submittedName>
</protein>
<accession>A0ACD3QEN6</accession>
<gene>
    <name evidence="1" type="ORF">E3U43_004848</name>
</gene>
<dbReference type="Proteomes" id="UP000793456">
    <property type="component" value="Chromosome XX"/>
</dbReference>
<feature type="non-terminal residue" evidence="1">
    <location>
        <position position="1"/>
    </location>
</feature>
<keyword evidence="2" id="KW-1185">Reference proteome</keyword>
<sequence>APFPYFTKDVGISPPTRPHLSPPLSRGAAFWSLQPGRGAVRGGRRDPGTCQAFMALPLPKGKTRKHQSHVFQWKGIIIEARCMTVAFNIWKEAKRTTSKLMSISLHCRWNLGALSCSSQARVVCPLVCAVSPHHAE</sequence>
<evidence type="ECO:0000313" key="1">
    <source>
        <dbReference type="EMBL" id="TMS05598.1"/>
    </source>
</evidence>
<dbReference type="EMBL" id="CM011693">
    <property type="protein sequence ID" value="TMS05598.1"/>
    <property type="molecule type" value="Genomic_DNA"/>
</dbReference>